<dbReference type="Proteomes" id="UP000595090">
    <property type="component" value="Segment"/>
</dbReference>
<keyword evidence="2" id="KW-1185">Reference proteome</keyword>
<reference evidence="1 2" key="1">
    <citation type="submission" date="2020-11" db="EMBL/GenBank/DDBJ databases">
        <authorList>
            <person name="Asamoah-Frimpong E.A."/>
            <person name="Attaran A."/>
            <person name="Berhane B."/>
            <person name="Boone B.K."/>
            <person name="Cesta G."/>
            <person name="Chorbajian C."/>
            <person name="Cowan J.T."/>
            <person name="Datu D.V."/>
            <person name="Der L."/>
            <person name="Egbunine A.O."/>
            <person name="Giampietro H."/>
            <person name="Gunnison R.P."/>
            <person name="Joseph M.A."/>
            <person name="Kiewe T."/>
            <person name="Oboh E.C."/>
            <person name="O'Neill K."/>
            <person name="Oxlaj J.A."/>
            <person name="Patel A.K."/>
            <person name="Saqaf K."/>
            <person name="Vuong K."/>
            <person name="Walker C."/>
            <person name="Wikina T."/>
            <person name="Yan T."/>
            <person name="Avazpour P."/>
            <person name="Kim F.M."/>
            <person name="Mason K.J."/>
            <person name="Nguyen D.A."/>
            <person name="Pettit S.M."/>
            <person name="Zhou O.J."/>
            <person name="Brissett D.L."/>
            <person name="Gualtieri C."/>
            <person name="Hufford T.M."/>
            <person name="Ko J.M."/>
            <person name="Novak J.K."/>
            <person name="Smith Z.M."/>
            <person name="Erill I."/>
            <person name="Caruso S.M."/>
            <person name="Garlena R.A."/>
            <person name="Russell D.A."/>
            <person name="Pope W.H."/>
            <person name="Jacobs-Sera D."/>
            <person name="Hatfull G.F."/>
        </authorList>
    </citation>
    <scope>NUCLEOTIDE SEQUENCE [LARGE SCALE GENOMIC DNA]</scope>
</reference>
<dbReference type="GeneID" id="80020325"/>
<protein>
    <submittedName>
        <fullName evidence="1">Uncharacterized protein</fullName>
    </submittedName>
</protein>
<gene>
    <name evidence="1" type="primary">39</name>
    <name evidence="1" type="ORF">SEA_TURKISHDELIGHT_39</name>
</gene>
<organism evidence="1 2">
    <name type="scientific">Streptomyces phage TurkishDelight</name>
    <dbReference type="NCBI Taxonomy" id="2793708"/>
    <lineage>
        <taxon>Viruses</taxon>
        <taxon>Duplodnaviria</taxon>
        <taxon>Heunggongvirae</taxon>
        <taxon>Uroviricota</taxon>
        <taxon>Caudoviricetes</taxon>
        <taxon>Dolmabahcevirus</taxon>
        <taxon>Dolmabahcevirus turkishdelight</taxon>
    </lineage>
</organism>
<name>A0A7T0M104_9CAUD</name>
<dbReference type="EMBL" id="MW291017">
    <property type="protein sequence ID" value="QPL14068.1"/>
    <property type="molecule type" value="Genomic_DNA"/>
</dbReference>
<evidence type="ECO:0000313" key="2">
    <source>
        <dbReference type="Proteomes" id="UP000595090"/>
    </source>
</evidence>
<dbReference type="RefSeq" id="YP_010755655.1">
    <property type="nucleotide sequence ID" value="NC_073473.1"/>
</dbReference>
<dbReference type="KEGG" id="vg:80020325"/>
<proteinExistence type="predicted"/>
<accession>A0A7T0M104</accession>
<sequence length="133" mass="14723">MADTLTDAYDELEAVLQTVRATAGDDLRVLLAARERAAEAEQGEAHLLPPPEFPGPRFSGAVRWSCRHGCGWSHTERPGLEPMGPLVLPVDFRPDDVSAAITRQAEERHQALQTRVLDAFTAHYAAEHQEQEQ</sequence>
<evidence type="ECO:0000313" key="1">
    <source>
        <dbReference type="EMBL" id="QPL14068.1"/>
    </source>
</evidence>